<evidence type="ECO:0000256" key="2">
    <source>
        <dbReference type="ARBA" id="ARBA00022833"/>
    </source>
</evidence>
<evidence type="ECO:0000313" key="4">
    <source>
        <dbReference type="Proteomes" id="UP000794436"/>
    </source>
</evidence>
<organism evidence="3 4">
    <name type="scientific">Pythium oligandrum</name>
    <name type="common">Mycoparasitic fungus</name>
    <dbReference type="NCBI Taxonomy" id="41045"/>
    <lineage>
        <taxon>Eukaryota</taxon>
        <taxon>Sar</taxon>
        <taxon>Stramenopiles</taxon>
        <taxon>Oomycota</taxon>
        <taxon>Peronosporomycetes</taxon>
        <taxon>Pythiales</taxon>
        <taxon>Pythiaceae</taxon>
        <taxon>Pythium</taxon>
    </lineage>
</organism>
<name>A0A8K1C3I4_PYTOL</name>
<dbReference type="InterPro" id="IPR036972">
    <property type="entry name" value="Cyt_c_oxidase_su5b_sf"/>
</dbReference>
<keyword evidence="4" id="KW-1185">Reference proteome</keyword>
<dbReference type="EMBL" id="SPLM01000147">
    <property type="protein sequence ID" value="TMW55759.1"/>
    <property type="molecule type" value="Genomic_DNA"/>
</dbReference>
<dbReference type="OrthoDB" id="10249250at2759"/>
<dbReference type="GO" id="GO:0005740">
    <property type="term" value="C:mitochondrial envelope"/>
    <property type="evidence" value="ECO:0007669"/>
    <property type="project" value="InterPro"/>
</dbReference>
<dbReference type="GO" id="GO:0045277">
    <property type="term" value="C:respiratory chain complex IV"/>
    <property type="evidence" value="ECO:0007669"/>
    <property type="project" value="InterPro"/>
</dbReference>
<dbReference type="GO" id="GO:0006123">
    <property type="term" value="P:mitochondrial electron transport, cytochrome c to oxygen"/>
    <property type="evidence" value="ECO:0007669"/>
    <property type="project" value="InterPro"/>
</dbReference>
<comment type="caution">
    <text evidence="3">The sequence shown here is derived from an EMBL/GenBank/DDBJ whole genome shotgun (WGS) entry which is preliminary data.</text>
</comment>
<evidence type="ECO:0000256" key="1">
    <source>
        <dbReference type="ARBA" id="ARBA00022723"/>
    </source>
</evidence>
<dbReference type="GO" id="GO:0046872">
    <property type="term" value="F:metal ion binding"/>
    <property type="evidence" value="ECO:0007669"/>
    <property type="project" value="UniProtKB-KW"/>
</dbReference>
<protein>
    <submittedName>
        <fullName evidence="3">Uncharacterized protein</fullName>
    </submittedName>
</protein>
<dbReference type="Gene3D" id="2.60.11.10">
    <property type="entry name" value="Cytochrome c oxidase, subunit Vb"/>
    <property type="match status" value="1"/>
</dbReference>
<keyword evidence="1" id="KW-0479">Metal-binding</keyword>
<dbReference type="AlphaFoldDB" id="A0A8K1C3I4"/>
<gene>
    <name evidence="3" type="ORF">Poli38472_010641</name>
</gene>
<dbReference type="Proteomes" id="UP000794436">
    <property type="component" value="Unassembled WGS sequence"/>
</dbReference>
<dbReference type="PANTHER" id="PTHR10122:SF0">
    <property type="entry name" value="CYTOCHROME C OXIDASE SUBUNIT 5B, ISOFORM A-RELATED"/>
    <property type="match status" value="1"/>
</dbReference>
<proteinExistence type="predicted"/>
<keyword evidence="2" id="KW-0862">Zinc</keyword>
<evidence type="ECO:0000313" key="3">
    <source>
        <dbReference type="EMBL" id="TMW55759.1"/>
    </source>
</evidence>
<accession>A0A8K1C3I4</accession>
<dbReference type="PANTHER" id="PTHR10122">
    <property type="entry name" value="CYTOCHROME C OXIDASE SUBUNIT 5B, MITOCHONDRIAL"/>
    <property type="match status" value="1"/>
</dbReference>
<dbReference type="InterPro" id="IPR002124">
    <property type="entry name" value="Cyt_c_oxidase_su5b"/>
</dbReference>
<reference evidence="3" key="1">
    <citation type="submission" date="2019-03" db="EMBL/GenBank/DDBJ databases">
        <title>Long read genome sequence of the mycoparasitic Pythium oligandrum ATCC 38472 isolated from sugarbeet rhizosphere.</title>
        <authorList>
            <person name="Gaulin E."/>
        </authorList>
    </citation>
    <scope>NUCLEOTIDE SEQUENCE</scope>
    <source>
        <strain evidence="3">ATCC 38472_TT</strain>
    </source>
</reference>
<dbReference type="SUPFAM" id="SSF57802">
    <property type="entry name" value="Rubredoxin-like"/>
    <property type="match status" value="1"/>
</dbReference>
<dbReference type="Pfam" id="PF01215">
    <property type="entry name" value="COX5B"/>
    <property type="match status" value="1"/>
</dbReference>
<sequence length="130" mass="14778">MSLLVRTLAPFRRATATRGFASTIPDIYDHAVGRQKEELEAEKAGFVGFNRDPIETDETMGNSKDDPILVPSFEDSRPVGISHNDSSYVMWFTLKKGKVHHVPMFGKYFMLYNPEELAQLVKEVEAKQQE</sequence>